<dbReference type="Proteomes" id="UP000184231">
    <property type="component" value="Unassembled WGS sequence"/>
</dbReference>
<name>A0A1M6IU10_9FLAO</name>
<evidence type="ECO:0000256" key="4">
    <source>
        <dbReference type="ARBA" id="ARBA00022801"/>
    </source>
</evidence>
<dbReference type="PROSITE" id="PS50022">
    <property type="entry name" value="FA58C_3"/>
    <property type="match status" value="1"/>
</dbReference>
<dbReference type="InterPro" id="IPR008979">
    <property type="entry name" value="Galactose-bd-like_sf"/>
</dbReference>
<evidence type="ECO:0000259" key="7">
    <source>
        <dbReference type="PROSITE" id="PS50022"/>
    </source>
</evidence>
<organism evidence="8 9">
    <name type="scientific">Arenibacter nanhaiticus</name>
    <dbReference type="NCBI Taxonomy" id="558155"/>
    <lineage>
        <taxon>Bacteria</taxon>
        <taxon>Pseudomonadati</taxon>
        <taxon>Bacteroidota</taxon>
        <taxon>Flavobacteriia</taxon>
        <taxon>Flavobacteriales</taxon>
        <taxon>Flavobacteriaceae</taxon>
        <taxon>Arenibacter</taxon>
    </lineage>
</organism>
<gene>
    <name evidence="8" type="ORF">SAMN04487911_11918</name>
</gene>
<dbReference type="InterPro" id="IPR026876">
    <property type="entry name" value="Fn3_assoc_repeat"/>
</dbReference>
<dbReference type="InterPro" id="IPR017853">
    <property type="entry name" value="GH"/>
</dbReference>
<dbReference type="Pfam" id="PF01120">
    <property type="entry name" value="Alpha_L_fucos"/>
    <property type="match status" value="1"/>
</dbReference>
<dbReference type="EC" id="3.2.1.51" evidence="2"/>
<dbReference type="PROSITE" id="PS51257">
    <property type="entry name" value="PROKAR_LIPOPROTEIN"/>
    <property type="match status" value="1"/>
</dbReference>
<dbReference type="RefSeq" id="WP_072764964.1">
    <property type="nucleotide sequence ID" value="NZ_FQYX01000019.1"/>
</dbReference>
<dbReference type="SUPFAM" id="SSF49785">
    <property type="entry name" value="Galactose-binding domain-like"/>
    <property type="match status" value="2"/>
</dbReference>
<dbReference type="AlphaFoldDB" id="A0A1M6IU10"/>
<feature type="signal peptide" evidence="6">
    <location>
        <begin position="1"/>
        <end position="18"/>
    </location>
</feature>
<dbReference type="Pfam" id="PF13287">
    <property type="entry name" value="Fn3_assoc"/>
    <property type="match status" value="1"/>
</dbReference>
<dbReference type="GO" id="GO:0004560">
    <property type="term" value="F:alpha-L-fucosidase activity"/>
    <property type="evidence" value="ECO:0007669"/>
    <property type="project" value="InterPro"/>
</dbReference>
<dbReference type="EMBL" id="FQYX01000019">
    <property type="protein sequence ID" value="SHJ37928.1"/>
    <property type="molecule type" value="Genomic_DNA"/>
</dbReference>
<feature type="domain" description="F5/8 type C" evidence="7">
    <location>
        <begin position="599"/>
        <end position="748"/>
    </location>
</feature>
<dbReference type="GO" id="GO:0016139">
    <property type="term" value="P:glycoside catabolic process"/>
    <property type="evidence" value="ECO:0007669"/>
    <property type="project" value="TreeGrafter"/>
</dbReference>
<dbReference type="PANTHER" id="PTHR10030">
    <property type="entry name" value="ALPHA-L-FUCOSIDASE"/>
    <property type="match status" value="1"/>
</dbReference>
<keyword evidence="3 6" id="KW-0732">Signal</keyword>
<dbReference type="SMART" id="SM00812">
    <property type="entry name" value="Alpha_L_fucos"/>
    <property type="match status" value="1"/>
</dbReference>
<keyword evidence="5" id="KW-0326">Glycosidase</keyword>
<evidence type="ECO:0000256" key="2">
    <source>
        <dbReference type="ARBA" id="ARBA00012662"/>
    </source>
</evidence>
<evidence type="ECO:0000313" key="9">
    <source>
        <dbReference type="Proteomes" id="UP000184231"/>
    </source>
</evidence>
<protein>
    <recommendedName>
        <fullName evidence="2">alpha-L-fucosidase</fullName>
        <ecNumber evidence="2">3.2.1.51</ecNumber>
    </recommendedName>
</protein>
<keyword evidence="9" id="KW-1185">Reference proteome</keyword>
<dbReference type="PANTHER" id="PTHR10030:SF37">
    <property type="entry name" value="ALPHA-L-FUCOSIDASE-RELATED"/>
    <property type="match status" value="1"/>
</dbReference>
<evidence type="ECO:0000256" key="1">
    <source>
        <dbReference type="ARBA" id="ARBA00007951"/>
    </source>
</evidence>
<dbReference type="Pfam" id="PF00754">
    <property type="entry name" value="F5_F8_type_C"/>
    <property type="match status" value="1"/>
</dbReference>
<accession>A0A1M6IU10</accession>
<evidence type="ECO:0000256" key="6">
    <source>
        <dbReference type="SAM" id="SignalP"/>
    </source>
</evidence>
<dbReference type="Gene3D" id="3.20.20.80">
    <property type="entry name" value="Glycosidases"/>
    <property type="match status" value="1"/>
</dbReference>
<dbReference type="GO" id="GO:0006004">
    <property type="term" value="P:fucose metabolic process"/>
    <property type="evidence" value="ECO:0007669"/>
    <property type="project" value="TreeGrafter"/>
</dbReference>
<reference evidence="8 9" key="1">
    <citation type="submission" date="2016-11" db="EMBL/GenBank/DDBJ databases">
        <authorList>
            <person name="Jaros S."/>
            <person name="Januszkiewicz K."/>
            <person name="Wedrychowicz H."/>
        </authorList>
    </citation>
    <scope>NUCLEOTIDE SEQUENCE [LARGE SCALE GENOMIC DNA]</scope>
    <source>
        <strain evidence="8 9">CGMCC 1.8863</strain>
    </source>
</reference>
<dbReference type="Gene3D" id="2.60.120.260">
    <property type="entry name" value="Galactose-binding domain-like"/>
    <property type="match status" value="2"/>
</dbReference>
<dbReference type="SUPFAM" id="SSF51445">
    <property type="entry name" value="(Trans)glycosidases"/>
    <property type="match status" value="1"/>
</dbReference>
<dbReference type="InterPro" id="IPR000933">
    <property type="entry name" value="Glyco_hydro_29"/>
</dbReference>
<dbReference type="GO" id="GO:0005764">
    <property type="term" value="C:lysosome"/>
    <property type="evidence" value="ECO:0007669"/>
    <property type="project" value="TreeGrafter"/>
</dbReference>
<evidence type="ECO:0000313" key="8">
    <source>
        <dbReference type="EMBL" id="SHJ37928.1"/>
    </source>
</evidence>
<dbReference type="STRING" id="558155.SAMN04487911_11918"/>
<dbReference type="OrthoDB" id="1095333at2"/>
<dbReference type="InterPro" id="IPR000421">
    <property type="entry name" value="FA58C"/>
</dbReference>
<evidence type="ECO:0000256" key="5">
    <source>
        <dbReference type="ARBA" id="ARBA00023295"/>
    </source>
</evidence>
<keyword evidence="4" id="KW-0378">Hydrolase</keyword>
<evidence type="ECO:0000256" key="3">
    <source>
        <dbReference type="ARBA" id="ARBA00022729"/>
    </source>
</evidence>
<sequence>MRKIVPYFLTLALLGACAQKPKFNALTMPVANTIAVKDTDTKDSIVLKAAHVVPTANQYEALKNEFIAFIHFGPNTFTRMEWGNGTEDPKIFDLQNLDTDQWCKAMRDAGMKKVVFTAKHHDGFVLWQSRYTQHGIMSSPFMDGKGDVLKELSKSCEKYGLKLGVYLSPADLYQIENEEGLYGNLSEYTERTIPRAVAGRPFENKTTFTFKVDDYNEYFLNQLFELLTEYGPIHEVWFDGAHPKRKGGQTYNYLAWKELIRALAPETVIFGKEDIRWCGNEAGETRDTEWNVIPYQEDPAKLNRFADITAEDIGSREKLYDAKFLHYQQAEINTSIREGWFYRDDTDQKVRSTDDVFDMYERSVGGNTTFLLNIPPNREGKFSPEDVRVLEEVGQRIKETYTDNLLAAAQGPKNVLDTDSDSHEVFDKQNSEMIVSTETPITLNRFVIQEAIATHGERVEKHALDAWINNEWQEIAVASNIGYKRILRFPEVTTNKLRIRFIQSRWYPAISNIGAFYYNTRPPQLAIVRDVNGMVTIAPKKEDFGWKPHGRDISGGLNGDYTIRYTTDGSEPTGDSPIYEENFLLAKGEVKAVAQIHDQFGAVAGTEFGVIKKDWKLLQQSSAEQGKEAAAAFDANNNTFWQSTPNNGGVHYLSIDLGKEYALKGFAYTPQKKHSEGMIERGILKASADGTSWKTLESFAFGNLINDPTTRKHTFKSIVNTRYIRIESKEIAGGGKTAAIAELDFLME</sequence>
<dbReference type="InterPro" id="IPR057739">
    <property type="entry name" value="Glyco_hydro_29_N"/>
</dbReference>
<feature type="chain" id="PRO_5013110567" description="alpha-L-fucosidase" evidence="6">
    <location>
        <begin position="19"/>
        <end position="748"/>
    </location>
</feature>
<comment type="similarity">
    <text evidence="1">Belongs to the glycosyl hydrolase 29 family.</text>
</comment>
<proteinExistence type="inferred from homology"/>